<evidence type="ECO:0000313" key="3">
    <source>
        <dbReference type="Proteomes" id="UP001151532"/>
    </source>
</evidence>
<sequence>MALLLRRERGSTGSNRCRKVLSALHKPPHTSKNDSSQEETRNIDKGTQEKPFHDDTAGGHPPYQTDIKLLEARLVLNGSVEIFYSSYRPAMEETPFPNPTPGNKLI</sequence>
<reference evidence="2" key="2">
    <citation type="journal article" date="2023" name="Int. J. Mol. Sci.">
        <title>De Novo Assembly and Annotation of 11 Diverse Shrub Willow (Salix) Genomes Reveals Novel Gene Organization in Sex-Linked Regions.</title>
        <authorList>
            <person name="Hyden B."/>
            <person name="Feng K."/>
            <person name="Yates T.B."/>
            <person name="Jawdy S."/>
            <person name="Cereghino C."/>
            <person name="Smart L.B."/>
            <person name="Muchero W."/>
        </authorList>
    </citation>
    <scope>NUCLEOTIDE SEQUENCE</scope>
    <source>
        <tissue evidence="2">Shoot tip</tissue>
    </source>
</reference>
<dbReference type="AlphaFoldDB" id="A0A9Q0UA61"/>
<gene>
    <name evidence="2" type="ORF">OIU79_004439</name>
</gene>
<evidence type="ECO:0000313" key="2">
    <source>
        <dbReference type="EMBL" id="KAJ6726276.1"/>
    </source>
</evidence>
<organism evidence="2 3">
    <name type="scientific">Salix purpurea</name>
    <name type="common">Purple osier willow</name>
    <dbReference type="NCBI Taxonomy" id="77065"/>
    <lineage>
        <taxon>Eukaryota</taxon>
        <taxon>Viridiplantae</taxon>
        <taxon>Streptophyta</taxon>
        <taxon>Embryophyta</taxon>
        <taxon>Tracheophyta</taxon>
        <taxon>Spermatophyta</taxon>
        <taxon>Magnoliopsida</taxon>
        <taxon>eudicotyledons</taxon>
        <taxon>Gunneridae</taxon>
        <taxon>Pentapetalae</taxon>
        <taxon>rosids</taxon>
        <taxon>fabids</taxon>
        <taxon>Malpighiales</taxon>
        <taxon>Salicaceae</taxon>
        <taxon>Saliceae</taxon>
        <taxon>Salix</taxon>
    </lineage>
</organism>
<feature type="compositionally biased region" description="Basic and acidic residues" evidence="1">
    <location>
        <begin position="38"/>
        <end position="57"/>
    </location>
</feature>
<comment type="caution">
    <text evidence="2">The sequence shown here is derived from an EMBL/GenBank/DDBJ whole genome shotgun (WGS) entry which is preliminary data.</text>
</comment>
<feature type="region of interest" description="Disordered" evidence="1">
    <location>
        <begin position="1"/>
        <end position="64"/>
    </location>
</feature>
<protein>
    <submittedName>
        <fullName evidence="2">Uncharacterized protein</fullName>
    </submittedName>
</protein>
<reference evidence="2" key="1">
    <citation type="submission" date="2022-11" db="EMBL/GenBank/DDBJ databases">
        <authorList>
            <person name="Hyden B.L."/>
            <person name="Feng K."/>
            <person name="Yates T."/>
            <person name="Jawdy S."/>
            <person name="Smart L.B."/>
            <person name="Muchero W."/>
        </authorList>
    </citation>
    <scope>NUCLEOTIDE SEQUENCE</scope>
    <source>
        <tissue evidence="2">Shoot tip</tissue>
    </source>
</reference>
<evidence type="ECO:0000256" key="1">
    <source>
        <dbReference type="SAM" id="MobiDB-lite"/>
    </source>
</evidence>
<name>A0A9Q0UA61_SALPP</name>
<dbReference type="Proteomes" id="UP001151532">
    <property type="component" value="Chromosome 8"/>
</dbReference>
<keyword evidence="3" id="KW-1185">Reference proteome</keyword>
<dbReference type="EMBL" id="JAPFFK010000013">
    <property type="protein sequence ID" value="KAJ6726276.1"/>
    <property type="molecule type" value="Genomic_DNA"/>
</dbReference>
<feature type="compositionally biased region" description="Basic and acidic residues" evidence="1">
    <location>
        <begin position="1"/>
        <end position="10"/>
    </location>
</feature>
<proteinExistence type="predicted"/>
<accession>A0A9Q0UA61</accession>